<evidence type="ECO:0000313" key="4">
    <source>
        <dbReference type="Proteomes" id="UP000253741"/>
    </source>
</evidence>
<comment type="caution">
    <text evidence="3">The sequence shown here is derived from an EMBL/GenBank/DDBJ whole genome shotgun (WGS) entry which is preliminary data.</text>
</comment>
<dbReference type="Pfam" id="PF01408">
    <property type="entry name" value="GFO_IDH_MocA"/>
    <property type="match status" value="1"/>
</dbReference>
<protein>
    <submittedName>
        <fullName evidence="3">Gfo/Idh/MocA family oxidoreductase</fullName>
    </submittedName>
</protein>
<dbReference type="InterPro" id="IPR036291">
    <property type="entry name" value="NAD(P)-bd_dom_sf"/>
</dbReference>
<sequence length="311" mass="33255">MRRVLLVGAGEVGTKHLGALAGVGGMTVVGVADPSPDVEAPAGVPLLTRWQNALPALGPDLVVVATPPGIALEVARAAARGGATVLVEKPVTLDPAALAEPDPADGRIYVAFQPHFAHGLRELLELAPVVHRAEVTLICRRDQPYYRTWRTRMATSGGVLHQQAIHGLALALRLLPSDPVTSCTARIRRERKWAESEDHVTAHVSFEDGAVLTIDARVDGDQTPRHEVALVLADGQRLHIRGRNLEAGLGRSSAAPTDQTLRHAMYRALPAPGGRPVHPCLFPLPALRRSLEVIDHVYRAAHQVRPADSAA</sequence>
<feature type="domain" description="GFO/IDH/MocA-like oxidoreductase" evidence="2">
    <location>
        <begin position="138"/>
        <end position="223"/>
    </location>
</feature>
<evidence type="ECO:0000259" key="1">
    <source>
        <dbReference type="Pfam" id="PF01408"/>
    </source>
</evidence>
<evidence type="ECO:0000259" key="2">
    <source>
        <dbReference type="Pfam" id="PF22725"/>
    </source>
</evidence>
<dbReference type="Proteomes" id="UP000253741">
    <property type="component" value="Unassembled WGS sequence"/>
</dbReference>
<dbReference type="GO" id="GO:0000166">
    <property type="term" value="F:nucleotide binding"/>
    <property type="evidence" value="ECO:0007669"/>
    <property type="project" value="InterPro"/>
</dbReference>
<dbReference type="AlphaFoldDB" id="A0A370B292"/>
<dbReference type="InterPro" id="IPR052515">
    <property type="entry name" value="Gfo/Idh/MocA_Oxidoreductase"/>
</dbReference>
<proteinExistence type="predicted"/>
<dbReference type="InterPro" id="IPR000683">
    <property type="entry name" value="Gfo/Idh/MocA-like_OxRdtase_N"/>
</dbReference>
<dbReference type="SUPFAM" id="SSF55347">
    <property type="entry name" value="Glyceraldehyde-3-phosphate dehydrogenase-like, C-terminal domain"/>
    <property type="match status" value="1"/>
</dbReference>
<dbReference type="EMBL" id="QQNA01000324">
    <property type="protein sequence ID" value="RDG33973.1"/>
    <property type="molecule type" value="Genomic_DNA"/>
</dbReference>
<dbReference type="PANTHER" id="PTHR43249">
    <property type="entry name" value="UDP-N-ACETYL-2-AMINO-2-DEOXY-D-GLUCURONATE OXIDASE"/>
    <property type="match status" value="1"/>
</dbReference>
<dbReference type="Gene3D" id="3.40.50.720">
    <property type="entry name" value="NAD(P)-binding Rossmann-like Domain"/>
    <property type="match status" value="1"/>
</dbReference>
<accession>A0A370B292</accession>
<evidence type="ECO:0000313" key="3">
    <source>
        <dbReference type="EMBL" id="RDG33973.1"/>
    </source>
</evidence>
<reference evidence="3 4" key="1">
    <citation type="submission" date="2018-07" db="EMBL/GenBank/DDBJ databases">
        <title>Streptomyces species from bats.</title>
        <authorList>
            <person name="Dunlap C."/>
        </authorList>
    </citation>
    <scope>NUCLEOTIDE SEQUENCE [LARGE SCALE GENOMIC DNA]</scope>
    <source>
        <strain evidence="3 4">AC230</strain>
    </source>
</reference>
<dbReference type="SUPFAM" id="SSF51735">
    <property type="entry name" value="NAD(P)-binding Rossmann-fold domains"/>
    <property type="match status" value="1"/>
</dbReference>
<name>A0A370B292_9ACTN</name>
<feature type="domain" description="Gfo/Idh/MocA-like oxidoreductase N-terminal" evidence="1">
    <location>
        <begin position="3"/>
        <end position="98"/>
    </location>
</feature>
<dbReference type="InterPro" id="IPR055170">
    <property type="entry name" value="GFO_IDH_MocA-like_dom"/>
</dbReference>
<gene>
    <name evidence="3" type="ORF">DVH02_30770</name>
</gene>
<dbReference type="RefSeq" id="WP_114627132.1">
    <property type="nucleotide sequence ID" value="NZ_QQNA01000324.1"/>
</dbReference>
<dbReference type="Gene3D" id="3.30.360.10">
    <property type="entry name" value="Dihydrodipicolinate Reductase, domain 2"/>
    <property type="match status" value="1"/>
</dbReference>
<organism evidence="3 4">
    <name type="scientific">Streptomyces corynorhini</name>
    <dbReference type="NCBI Taxonomy" id="2282652"/>
    <lineage>
        <taxon>Bacteria</taxon>
        <taxon>Bacillati</taxon>
        <taxon>Actinomycetota</taxon>
        <taxon>Actinomycetes</taxon>
        <taxon>Kitasatosporales</taxon>
        <taxon>Streptomycetaceae</taxon>
        <taxon>Streptomyces</taxon>
    </lineage>
</organism>
<dbReference type="OrthoDB" id="9815825at2"/>
<dbReference type="Pfam" id="PF22725">
    <property type="entry name" value="GFO_IDH_MocA_C3"/>
    <property type="match status" value="1"/>
</dbReference>
<dbReference type="PANTHER" id="PTHR43249:SF1">
    <property type="entry name" value="D-GLUCOSIDE 3-DEHYDROGENASE"/>
    <property type="match status" value="1"/>
</dbReference>
<keyword evidence="4" id="KW-1185">Reference proteome</keyword>